<evidence type="ECO:0000256" key="2">
    <source>
        <dbReference type="ARBA" id="ARBA00022723"/>
    </source>
</evidence>
<feature type="domain" description="CENP-V/GFA" evidence="5">
    <location>
        <begin position="9"/>
        <end position="116"/>
    </location>
</feature>
<dbReference type="InterPro" id="IPR006913">
    <property type="entry name" value="CENP-V/GFA"/>
</dbReference>
<reference evidence="6 7" key="1">
    <citation type="submission" date="2017-01" db="EMBL/GenBank/DDBJ databases">
        <authorList>
            <person name="Mah S.A."/>
            <person name="Swanson W.J."/>
            <person name="Moy G.W."/>
            <person name="Vacquier V.D."/>
        </authorList>
    </citation>
    <scope>NUCLEOTIDE SEQUENCE [LARGE SCALE GENOMIC DNA]</scope>
    <source>
        <strain evidence="6 7">DSM 21219</strain>
    </source>
</reference>
<dbReference type="EMBL" id="FTPS01000001">
    <property type="protein sequence ID" value="SIT79175.1"/>
    <property type="molecule type" value="Genomic_DNA"/>
</dbReference>
<evidence type="ECO:0000313" key="7">
    <source>
        <dbReference type="Proteomes" id="UP000192455"/>
    </source>
</evidence>
<keyword evidence="3" id="KW-0862">Zinc</keyword>
<dbReference type="GO" id="GO:0046872">
    <property type="term" value="F:metal ion binding"/>
    <property type="evidence" value="ECO:0007669"/>
    <property type="project" value="UniProtKB-KW"/>
</dbReference>
<comment type="similarity">
    <text evidence="1">Belongs to the Gfa family.</text>
</comment>
<keyword evidence="7" id="KW-1185">Reference proteome</keyword>
<sequence length="146" mass="16518">MAAKYVGGCEHVKVSADAEPYDNHECHCNVCKDVTGQQSTHCAFFRYADVTVDHSDRMKRMPYNKDNPDGPLELCVCAECGSPLMVDDKQRRIRVEVPNLMGFDDANFPKVTYHAFWDETKGYPKPDDGLPVYDGLKPDFVWPEPA</sequence>
<evidence type="ECO:0000256" key="4">
    <source>
        <dbReference type="ARBA" id="ARBA00023239"/>
    </source>
</evidence>
<dbReference type="Pfam" id="PF04828">
    <property type="entry name" value="GFA"/>
    <property type="match status" value="1"/>
</dbReference>
<dbReference type="PANTHER" id="PTHR33337:SF40">
    <property type="entry name" value="CENP-V_GFA DOMAIN-CONTAINING PROTEIN-RELATED"/>
    <property type="match status" value="1"/>
</dbReference>
<keyword evidence="4" id="KW-0456">Lyase</keyword>
<evidence type="ECO:0000256" key="3">
    <source>
        <dbReference type="ARBA" id="ARBA00022833"/>
    </source>
</evidence>
<dbReference type="RefSeq" id="WP_076648412.1">
    <property type="nucleotide sequence ID" value="NZ_FTPS01000001.1"/>
</dbReference>
<dbReference type="AlphaFoldDB" id="A0A1R3WMR1"/>
<organism evidence="6 7">
    <name type="scientific">Pontibaca methylaminivorans</name>
    <dbReference type="NCBI Taxonomy" id="515897"/>
    <lineage>
        <taxon>Bacteria</taxon>
        <taxon>Pseudomonadati</taxon>
        <taxon>Pseudomonadota</taxon>
        <taxon>Alphaproteobacteria</taxon>
        <taxon>Rhodobacterales</taxon>
        <taxon>Roseobacteraceae</taxon>
        <taxon>Pontibaca</taxon>
    </lineage>
</organism>
<dbReference type="InterPro" id="IPR011057">
    <property type="entry name" value="Mss4-like_sf"/>
</dbReference>
<protein>
    <submittedName>
        <fullName evidence="6">Uncharacterized conserved protein</fullName>
    </submittedName>
</protein>
<keyword evidence="2" id="KW-0479">Metal-binding</keyword>
<gene>
    <name evidence="6" type="ORF">SAMN05421849_1087</name>
</gene>
<dbReference type="SUPFAM" id="SSF51316">
    <property type="entry name" value="Mss4-like"/>
    <property type="match status" value="1"/>
</dbReference>
<dbReference type="PANTHER" id="PTHR33337">
    <property type="entry name" value="GFA DOMAIN-CONTAINING PROTEIN"/>
    <property type="match status" value="1"/>
</dbReference>
<name>A0A1R3WMR1_9RHOB</name>
<dbReference type="OrthoDB" id="7186766at2"/>
<dbReference type="Gene3D" id="3.90.1590.10">
    <property type="entry name" value="glutathione-dependent formaldehyde- activating enzyme (gfa)"/>
    <property type="match status" value="1"/>
</dbReference>
<dbReference type="Proteomes" id="UP000192455">
    <property type="component" value="Unassembled WGS sequence"/>
</dbReference>
<evidence type="ECO:0000259" key="5">
    <source>
        <dbReference type="Pfam" id="PF04828"/>
    </source>
</evidence>
<dbReference type="STRING" id="515897.SAMN05421849_1087"/>
<accession>A0A1R3WMR1</accession>
<proteinExistence type="inferred from homology"/>
<evidence type="ECO:0000256" key="1">
    <source>
        <dbReference type="ARBA" id="ARBA00005495"/>
    </source>
</evidence>
<dbReference type="GO" id="GO:0016846">
    <property type="term" value="F:carbon-sulfur lyase activity"/>
    <property type="evidence" value="ECO:0007669"/>
    <property type="project" value="InterPro"/>
</dbReference>
<evidence type="ECO:0000313" key="6">
    <source>
        <dbReference type="EMBL" id="SIT79175.1"/>
    </source>
</evidence>